<evidence type="ECO:0000259" key="2">
    <source>
        <dbReference type="Pfam" id="PF13098"/>
    </source>
</evidence>
<dbReference type="InterPro" id="IPR036249">
    <property type="entry name" value="Thioredoxin-like_sf"/>
</dbReference>
<reference evidence="3 4" key="1">
    <citation type="submission" date="2020-04" db="EMBL/GenBank/DDBJ databases">
        <title>Ramlibacter sp. G-1-2-2 isolated from soil.</title>
        <authorList>
            <person name="Dahal R.H."/>
        </authorList>
    </citation>
    <scope>NUCLEOTIDE SEQUENCE [LARGE SCALE GENOMIC DNA]</scope>
    <source>
        <strain evidence="3 4">G-1-2-2</strain>
    </source>
</reference>
<sequence length="204" mass="20497">MKRRFLLTSLAASAALLAACKDSTPPGGAAGPATAPAPAAAAGSTPVTIEAIQAEGKGFSVGSEMAARTVYVFFDAQCPHCAALWESARPLKSQARFVWMPVGVLNEKSTLEGAAILAAPDPVAAMDQHEASMHAGTGGIAAGTGQDAQKDAIKKNTELMTKFGFGSVPTIVAKHATTGEVVTVEGALPTAALAAKLGLQAPAS</sequence>
<dbReference type="PANTHER" id="PTHR35272:SF4">
    <property type="entry name" value="THIOL:DISULFIDE INTERCHANGE PROTEIN DSBG"/>
    <property type="match status" value="1"/>
</dbReference>
<dbReference type="InterPro" id="IPR012336">
    <property type="entry name" value="Thioredoxin-like_fold"/>
</dbReference>
<comment type="caution">
    <text evidence="3">The sequence shown here is derived from an EMBL/GenBank/DDBJ whole genome shotgun (WGS) entry which is preliminary data.</text>
</comment>
<dbReference type="Gene3D" id="3.40.30.10">
    <property type="entry name" value="Glutaredoxin"/>
    <property type="match status" value="1"/>
</dbReference>
<dbReference type="PANTHER" id="PTHR35272">
    <property type="entry name" value="THIOL:DISULFIDE INTERCHANGE PROTEIN DSBC-RELATED"/>
    <property type="match status" value="1"/>
</dbReference>
<evidence type="ECO:0000256" key="1">
    <source>
        <dbReference type="RuleBase" id="RU364038"/>
    </source>
</evidence>
<dbReference type="InterPro" id="IPR033954">
    <property type="entry name" value="DiS-bond_Isoase_DsbC/G"/>
</dbReference>
<keyword evidence="4" id="KW-1185">Reference proteome</keyword>
<dbReference type="Proteomes" id="UP000541185">
    <property type="component" value="Unassembled WGS sequence"/>
</dbReference>
<keyword evidence="1" id="KW-0676">Redox-active center</keyword>
<dbReference type="AlphaFoldDB" id="A0A848H7B8"/>
<dbReference type="GO" id="GO:0042597">
    <property type="term" value="C:periplasmic space"/>
    <property type="evidence" value="ECO:0007669"/>
    <property type="project" value="UniProtKB-SubCell"/>
</dbReference>
<proteinExistence type="inferred from homology"/>
<accession>A0A848H7B8</accession>
<dbReference type="PROSITE" id="PS51257">
    <property type="entry name" value="PROKAR_LIPOPROTEIN"/>
    <property type="match status" value="1"/>
</dbReference>
<evidence type="ECO:0000313" key="4">
    <source>
        <dbReference type="Proteomes" id="UP000541185"/>
    </source>
</evidence>
<dbReference type="InterPro" id="IPR051470">
    <property type="entry name" value="Thiol:disulfide_interchange"/>
</dbReference>
<dbReference type="SUPFAM" id="SSF52833">
    <property type="entry name" value="Thioredoxin-like"/>
    <property type="match status" value="1"/>
</dbReference>
<feature type="signal peptide" evidence="1">
    <location>
        <begin position="1"/>
        <end position="18"/>
    </location>
</feature>
<dbReference type="Pfam" id="PF13098">
    <property type="entry name" value="Thioredoxin_2"/>
    <property type="match status" value="1"/>
</dbReference>
<comment type="function">
    <text evidence="1">Required for disulfide bond formation in some periplasmic proteins. Acts by transferring its disulfide bond to other proteins and is reduced in the process.</text>
</comment>
<feature type="chain" id="PRO_5033105528" description="Thiol:disulfide interchange protein" evidence="1">
    <location>
        <begin position="19"/>
        <end position="204"/>
    </location>
</feature>
<feature type="domain" description="Thioredoxin-like fold" evidence="2">
    <location>
        <begin position="67"/>
        <end position="197"/>
    </location>
</feature>
<gene>
    <name evidence="3" type="ORF">HHL11_21745</name>
</gene>
<keyword evidence="1" id="KW-0732">Signal</keyword>
<name>A0A848H7B8_9BURK</name>
<dbReference type="CDD" id="cd03020">
    <property type="entry name" value="DsbA_DsbC_DsbG"/>
    <property type="match status" value="1"/>
</dbReference>
<protein>
    <recommendedName>
        <fullName evidence="1">Thiol:disulfide interchange protein</fullName>
    </recommendedName>
</protein>
<keyword evidence="1" id="KW-0574">Periplasm</keyword>
<comment type="subcellular location">
    <subcellularLocation>
        <location evidence="1">Periplasm</location>
    </subcellularLocation>
</comment>
<organism evidence="3 4">
    <name type="scientific">Ramlibacter agri</name>
    <dbReference type="NCBI Taxonomy" id="2728837"/>
    <lineage>
        <taxon>Bacteria</taxon>
        <taxon>Pseudomonadati</taxon>
        <taxon>Pseudomonadota</taxon>
        <taxon>Betaproteobacteria</taxon>
        <taxon>Burkholderiales</taxon>
        <taxon>Comamonadaceae</taxon>
        <taxon>Ramlibacter</taxon>
    </lineage>
</organism>
<comment type="similarity">
    <text evidence="1">Belongs to the thioredoxin family. DsbC subfamily.</text>
</comment>
<evidence type="ECO:0000313" key="3">
    <source>
        <dbReference type="EMBL" id="NML46387.1"/>
    </source>
</evidence>
<dbReference type="EMBL" id="JABBFX010000002">
    <property type="protein sequence ID" value="NML46387.1"/>
    <property type="molecule type" value="Genomic_DNA"/>
</dbReference>